<feature type="chain" id="PRO_5023051445" description="Cell envelope protein" evidence="1">
    <location>
        <begin position="24"/>
        <end position="478"/>
    </location>
</feature>
<dbReference type="PANTHER" id="PTHR36509">
    <property type="entry name" value="BLL3101 PROTEIN"/>
    <property type="match status" value="1"/>
</dbReference>
<dbReference type="Gene3D" id="2.60.120.600">
    <property type="entry name" value="Domain of unknown function DUF1214, C-terminal domain"/>
    <property type="match status" value="1"/>
</dbReference>
<reference evidence="4 5" key="1">
    <citation type="submission" date="2019-09" db="EMBL/GenBank/DDBJ databases">
        <authorList>
            <person name="Chandra G."/>
            <person name="Truman W A."/>
        </authorList>
    </citation>
    <scope>NUCLEOTIDE SEQUENCE [LARGE SCALE GENOMIC DNA]</scope>
    <source>
        <strain evidence="4">PS645</strain>
    </source>
</reference>
<accession>A0A5E6S7P2</accession>
<name>A0A5E6S7P2_PSEFL</name>
<dbReference type="InterPro" id="IPR010679">
    <property type="entry name" value="DUF1254"/>
</dbReference>
<proteinExistence type="predicted"/>
<sequence length="478" mass="52847" precursor="true">MHGALRAAGYSLLTLFVSCGVGAQNPASNARISFSATPQEARAIAKEAYLYGFPVVEMYKVLYTQAIDDKSQNFKAPLNQIGNTAKAFTARDTAFVTPNADTPYSFVWMDLRSEPVVLNLPAIDEHRYYSVQLIDAYTQNFAYLGTRSTGNNGGRFLIAGPNWQGQQPGGTDRLLRSETDIAYALYRTQLFDAKDLNRVKEIQAGYTVETLSQYLSQQAPPPAPDIDWPKPAPTMSDTPDLFRYLNFMLAFAAPQDAEKPLLARFKMIGIEAGKPFTVTDLAPEQRQALEDGIADAKAEFATCKRARIDTHEVTSGDLFGSRDDLKGNYLYRYAGATLGIFGNSPEEAADIGYFADKEGQPLDASTRNYTLRFDKDGLPPAEAFWSLTMYNGKNKLLVANPLNRYLINSRMLPQLSLDADGGLTLYVQRDAPAKALQNNWLPAPDGPFFGMLRLYLPKPEVADGQWTMPLLTSGGRQE</sequence>
<dbReference type="InterPro" id="IPR037049">
    <property type="entry name" value="DUF1214_C_sf"/>
</dbReference>
<dbReference type="InterPro" id="IPR037050">
    <property type="entry name" value="DUF1254_sf"/>
</dbReference>
<evidence type="ECO:0000256" key="1">
    <source>
        <dbReference type="SAM" id="SignalP"/>
    </source>
</evidence>
<evidence type="ECO:0000259" key="2">
    <source>
        <dbReference type="Pfam" id="PF06742"/>
    </source>
</evidence>
<dbReference type="Pfam" id="PF06863">
    <property type="entry name" value="DUF1254"/>
    <property type="match status" value="1"/>
</dbReference>
<dbReference type="PROSITE" id="PS51257">
    <property type="entry name" value="PROKAR_LIPOPROTEIN"/>
    <property type="match status" value="1"/>
</dbReference>
<dbReference type="SUPFAM" id="SSF160935">
    <property type="entry name" value="VPA0735-like"/>
    <property type="match status" value="1"/>
</dbReference>
<dbReference type="OrthoDB" id="9777345at2"/>
<dbReference type="PANTHER" id="PTHR36509:SF2">
    <property type="entry name" value="BLL3101 PROTEIN"/>
    <property type="match status" value="1"/>
</dbReference>
<evidence type="ECO:0008006" key="6">
    <source>
        <dbReference type="Google" id="ProtNLM"/>
    </source>
</evidence>
<feature type="signal peptide" evidence="1">
    <location>
        <begin position="1"/>
        <end position="23"/>
    </location>
</feature>
<keyword evidence="1" id="KW-0732">Signal</keyword>
<gene>
    <name evidence="4" type="ORF">PS645_02067</name>
</gene>
<protein>
    <recommendedName>
        <fullName evidence="6">Cell envelope protein</fullName>
    </recommendedName>
</protein>
<dbReference type="RefSeq" id="WP_150580344.1">
    <property type="nucleotide sequence ID" value="NZ_CABVGX010000013.1"/>
</dbReference>
<dbReference type="Proteomes" id="UP000325607">
    <property type="component" value="Unassembled WGS sequence"/>
</dbReference>
<evidence type="ECO:0000313" key="5">
    <source>
        <dbReference type="Proteomes" id="UP000325607"/>
    </source>
</evidence>
<dbReference type="InterPro" id="IPR010621">
    <property type="entry name" value="DUF1214"/>
</dbReference>
<dbReference type="Pfam" id="PF06742">
    <property type="entry name" value="DUF1214"/>
    <property type="match status" value="1"/>
</dbReference>
<dbReference type="EMBL" id="CABVGX010000013">
    <property type="protein sequence ID" value="VVM77044.1"/>
    <property type="molecule type" value="Genomic_DNA"/>
</dbReference>
<organism evidence="4 5">
    <name type="scientific">Pseudomonas fluorescens</name>
    <dbReference type="NCBI Taxonomy" id="294"/>
    <lineage>
        <taxon>Bacteria</taxon>
        <taxon>Pseudomonadati</taxon>
        <taxon>Pseudomonadota</taxon>
        <taxon>Gammaproteobacteria</taxon>
        <taxon>Pseudomonadales</taxon>
        <taxon>Pseudomonadaceae</taxon>
        <taxon>Pseudomonas</taxon>
    </lineage>
</organism>
<feature type="domain" description="DUF1254" evidence="3">
    <location>
        <begin position="79"/>
        <end position="209"/>
    </location>
</feature>
<feature type="domain" description="DUF1214" evidence="2">
    <location>
        <begin position="351"/>
        <end position="458"/>
    </location>
</feature>
<dbReference type="AlphaFoldDB" id="A0A5E6S7P2"/>
<evidence type="ECO:0000313" key="4">
    <source>
        <dbReference type="EMBL" id="VVM77044.1"/>
    </source>
</evidence>
<dbReference type="Gene3D" id="2.60.40.1610">
    <property type="entry name" value="Domain of unknown function DUF1254"/>
    <property type="match status" value="1"/>
</dbReference>
<evidence type="ECO:0000259" key="3">
    <source>
        <dbReference type="Pfam" id="PF06863"/>
    </source>
</evidence>